<dbReference type="PRINTS" id="PR00080">
    <property type="entry name" value="SDRFAMILY"/>
</dbReference>
<dbReference type="InterPro" id="IPR036291">
    <property type="entry name" value="NAD(P)-bd_dom_sf"/>
</dbReference>
<reference evidence="3" key="1">
    <citation type="submission" date="2020-08" db="EMBL/GenBank/DDBJ databases">
        <title>Whole genome shotgun sequence of Polymorphospora rubra NBRC 101157.</title>
        <authorList>
            <person name="Komaki H."/>
            <person name="Tamura T."/>
        </authorList>
    </citation>
    <scope>NUCLEOTIDE SEQUENCE</scope>
    <source>
        <strain evidence="3">NBRC 101157</strain>
    </source>
</reference>
<dbReference type="AlphaFoldDB" id="A0A810N4X2"/>
<dbReference type="PANTHER" id="PTHR24321:SF8">
    <property type="entry name" value="ESTRADIOL 17-BETA-DEHYDROGENASE 8-RELATED"/>
    <property type="match status" value="1"/>
</dbReference>
<gene>
    <name evidence="3" type="ORF">Prubr_50110</name>
</gene>
<sequence>MDGFEGQVAVVTGAAGGLGRSIAGEFIKSGAAVALVDMEADRLSEVSRRIGSPERVMTYAGDLTDENVVIGLAEATAARFGTCHVLVNNAGILGAPGPLASLSTAAWNATLAVNLTAAMLCTRELGRLMIDNGRGAIVNIASVGAHSPNTSPTYGVSKAGLVALTRHTAVEWGPLGVRANAVSPGFVRTEMSAAHYADPDLLALRTQLTPVRRIGAASDIASVVAYLASDAAAFVNGQELVVDGGFLTAPLMHVQRHADQYGGHSAPQPALFADHLRSTGTHR</sequence>
<keyword evidence="2" id="KW-0560">Oxidoreductase</keyword>
<dbReference type="EMBL" id="AP023359">
    <property type="protein sequence ID" value="BCJ67990.1"/>
    <property type="molecule type" value="Genomic_DNA"/>
</dbReference>
<organism evidence="3 4">
    <name type="scientific">Polymorphospora rubra</name>
    <dbReference type="NCBI Taxonomy" id="338584"/>
    <lineage>
        <taxon>Bacteria</taxon>
        <taxon>Bacillati</taxon>
        <taxon>Actinomycetota</taxon>
        <taxon>Actinomycetes</taxon>
        <taxon>Micromonosporales</taxon>
        <taxon>Micromonosporaceae</taxon>
        <taxon>Polymorphospora</taxon>
    </lineage>
</organism>
<evidence type="ECO:0000313" key="3">
    <source>
        <dbReference type="EMBL" id="BCJ67990.1"/>
    </source>
</evidence>
<dbReference type="Pfam" id="PF13561">
    <property type="entry name" value="adh_short_C2"/>
    <property type="match status" value="1"/>
</dbReference>
<dbReference type="PROSITE" id="PS00061">
    <property type="entry name" value="ADH_SHORT"/>
    <property type="match status" value="1"/>
</dbReference>
<dbReference type="NCBIfam" id="NF005559">
    <property type="entry name" value="PRK07231.1"/>
    <property type="match status" value="1"/>
</dbReference>
<keyword evidence="4" id="KW-1185">Reference proteome</keyword>
<dbReference type="RefSeq" id="WP_212817250.1">
    <property type="nucleotide sequence ID" value="NZ_AP023359.1"/>
</dbReference>
<dbReference type="Gene3D" id="3.40.50.720">
    <property type="entry name" value="NAD(P)-binding Rossmann-like Domain"/>
    <property type="match status" value="1"/>
</dbReference>
<comment type="similarity">
    <text evidence="1">Belongs to the short-chain dehydrogenases/reductases (SDR) family.</text>
</comment>
<dbReference type="InterPro" id="IPR002347">
    <property type="entry name" value="SDR_fam"/>
</dbReference>
<protein>
    <submittedName>
        <fullName evidence="3">Oxidoreductase</fullName>
    </submittedName>
</protein>
<dbReference type="InterPro" id="IPR020904">
    <property type="entry name" value="Sc_DH/Rdtase_CS"/>
</dbReference>
<dbReference type="CDD" id="cd05233">
    <property type="entry name" value="SDR_c"/>
    <property type="match status" value="1"/>
</dbReference>
<dbReference type="GO" id="GO:0016491">
    <property type="term" value="F:oxidoreductase activity"/>
    <property type="evidence" value="ECO:0007669"/>
    <property type="project" value="UniProtKB-KW"/>
</dbReference>
<dbReference type="Proteomes" id="UP000680866">
    <property type="component" value="Chromosome"/>
</dbReference>
<dbReference type="PANTHER" id="PTHR24321">
    <property type="entry name" value="DEHYDROGENASES, SHORT CHAIN"/>
    <property type="match status" value="1"/>
</dbReference>
<proteinExistence type="inferred from homology"/>
<dbReference type="KEGG" id="pry:Prubr_50110"/>
<evidence type="ECO:0000313" key="4">
    <source>
        <dbReference type="Proteomes" id="UP000680866"/>
    </source>
</evidence>
<evidence type="ECO:0000256" key="1">
    <source>
        <dbReference type="ARBA" id="ARBA00006484"/>
    </source>
</evidence>
<dbReference type="FunFam" id="3.40.50.720:FF:000084">
    <property type="entry name" value="Short-chain dehydrogenase reductase"/>
    <property type="match status" value="1"/>
</dbReference>
<accession>A0A810N4X2</accession>
<name>A0A810N4X2_9ACTN</name>
<dbReference type="SUPFAM" id="SSF51735">
    <property type="entry name" value="NAD(P)-binding Rossmann-fold domains"/>
    <property type="match status" value="1"/>
</dbReference>
<dbReference type="PRINTS" id="PR00081">
    <property type="entry name" value="GDHRDH"/>
</dbReference>
<evidence type="ECO:0000256" key="2">
    <source>
        <dbReference type="ARBA" id="ARBA00023002"/>
    </source>
</evidence>